<evidence type="ECO:0000256" key="6">
    <source>
        <dbReference type="ARBA" id="ARBA00023316"/>
    </source>
</evidence>
<evidence type="ECO:0000313" key="8">
    <source>
        <dbReference type="EMBL" id="QIK62074.1"/>
    </source>
</evidence>
<evidence type="ECO:0000256" key="4">
    <source>
        <dbReference type="ARBA" id="ARBA00023136"/>
    </source>
</evidence>
<dbReference type="KEGG" id="lvi:G7068_01800"/>
<dbReference type="AlphaFoldDB" id="A0A6G7XBV4"/>
<dbReference type="Pfam" id="PF02618">
    <property type="entry name" value="YceG"/>
    <property type="match status" value="1"/>
</dbReference>
<protein>
    <recommendedName>
        <fullName evidence="7">Endolytic murein transglycosylase</fullName>
        <ecNumber evidence="7">4.2.2.29</ecNumber>
    </recommendedName>
    <alternativeName>
        <fullName evidence="7">Peptidoglycan lytic transglycosylase</fullName>
    </alternativeName>
    <alternativeName>
        <fullName evidence="7">Peptidoglycan polymerization terminase</fullName>
    </alternativeName>
</protein>
<comment type="catalytic activity">
    <reaction evidence="7">
        <text>a peptidoglycan chain = a peptidoglycan chain with N-acetyl-1,6-anhydromuramyl-[peptide] at the reducing end + a peptidoglycan chain with N-acetylglucosamine at the non-reducing end.</text>
        <dbReference type="EC" id="4.2.2.29"/>
    </reaction>
</comment>
<evidence type="ECO:0000256" key="7">
    <source>
        <dbReference type="HAMAP-Rule" id="MF_02065"/>
    </source>
</evidence>
<keyword evidence="6 7" id="KW-0961">Cell wall biogenesis/degradation</keyword>
<keyword evidence="9" id="KW-1185">Reference proteome</keyword>
<dbReference type="NCBIfam" id="TIGR00247">
    <property type="entry name" value="endolytic transglycosylase MltG"/>
    <property type="match status" value="1"/>
</dbReference>
<accession>A0A6G7XBV4</accession>
<keyword evidence="2 7" id="KW-0812">Transmembrane</keyword>
<keyword evidence="4 7" id="KW-0472">Membrane</keyword>
<proteinExistence type="inferred from homology"/>
<dbReference type="RefSeq" id="WP_166288014.1">
    <property type="nucleotide sequence ID" value="NZ_CP049863.1"/>
</dbReference>
<feature type="site" description="Important for catalytic activity" evidence="7">
    <location>
        <position position="243"/>
    </location>
</feature>
<dbReference type="CDD" id="cd08010">
    <property type="entry name" value="MltG_like"/>
    <property type="match status" value="1"/>
</dbReference>
<evidence type="ECO:0000256" key="2">
    <source>
        <dbReference type="ARBA" id="ARBA00022692"/>
    </source>
</evidence>
<dbReference type="GO" id="GO:0008932">
    <property type="term" value="F:lytic endotransglycosylase activity"/>
    <property type="evidence" value="ECO:0007669"/>
    <property type="project" value="UniProtKB-UniRule"/>
</dbReference>
<keyword evidence="3 7" id="KW-1133">Transmembrane helix</keyword>
<evidence type="ECO:0000256" key="5">
    <source>
        <dbReference type="ARBA" id="ARBA00023239"/>
    </source>
</evidence>
<dbReference type="GO" id="GO:0071555">
    <property type="term" value="P:cell wall organization"/>
    <property type="evidence" value="ECO:0007669"/>
    <property type="project" value="UniProtKB-KW"/>
</dbReference>
<dbReference type="HAMAP" id="MF_02065">
    <property type="entry name" value="MltG"/>
    <property type="match status" value="1"/>
</dbReference>
<comment type="similarity">
    <text evidence="7">Belongs to the transglycosylase MltG family.</text>
</comment>
<evidence type="ECO:0000256" key="3">
    <source>
        <dbReference type="ARBA" id="ARBA00022989"/>
    </source>
</evidence>
<feature type="transmembrane region" description="Helical" evidence="7">
    <location>
        <begin position="21"/>
        <end position="44"/>
    </location>
</feature>
<evidence type="ECO:0000256" key="1">
    <source>
        <dbReference type="ARBA" id="ARBA00022475"/>
    </source>
</evidence>
<sequence>MNARKNKAPKTPEQRARTKKRVIISLSVVVVLLGGLVAGGAYLWSQFGEGISKAMGWVDDDYEGNGHGNVLITITSGQNGADVADTLAAADVVKTADAFYALLLKQDPEPDFQVGTYQMKSQMSSKAALKALQDPANRKELTVTIPEGMAATDALDRASEVLGIPKADFDKAIADLSVYGIPKEFPSIEGFLFPATYTFEPEDTAQTVVQTMVDRMKQALAEHGVPAGEEWRVLTLASVVQREAGSNLEDFPKIARVFQNRLDQGMLLQSDATVAYGTGNTHTVWTTDEERADASNKYNTYANPGLPIGPIGNPGDVAIEAALHPAEGSWLYFVPIDLETGETVFSTTKEEHDAAVAKLGEWCTAHKAAGGTRCD</sequence>
<dbReference type="PANTHER" id="PTHR30518:SF2">
    <property type="entry name" value="ENDOLYTIC MUREIN TRANSGLYCOSYLASE"/>
    <property type="match status" value="1"/>
</dbReference>
<dbReference type="GO" id="GO:0005886">
    <property type="term" value="C:plasma membrane"/>
    <property type="evidence" value="ECO:0007669"/>
    <property type="project" value="UniProtKB-SubCell"/>
</dbReference>
<dbReference type="Proteomes" id="UP000502677">
    <property type="component" value="Chromosome"/>
</dbReference>
<keyword evidence="1 7" id="KW-1003">Cell membrane</keyword>
<reference evidence="8 9" key="1">
    <citation type="submission" date="2020-03" db="EMBL/GenBank/DDBJ databases">
        <title>Leucobacter sp. nov., isolated from beetles.</title>
        <authorList>
            <person name="Hyun D.-W."/>
            <person name="Bae J.-W."/>
        </authorList>
    </citation>
    <scope>NUCLEOTIDE SEQUENCE [LARGE SCALE GENOMIC DNA]</scope>
    <source>
        <strain evidence="8 9">HDW9C</strain>
    </source>
</reference>
<evidence type="ECO:0000313" key="9">
    <source>
        <dbReference type="Proteomes" id="UP000502677"/>
    </source>
</evidence>
<dbReference type="GO" id="GO:0009252">
    <property type="term" value="P:peptidoglycan biosynthetic process"/>
    <property type="evidence" value="ECO:0007669"/>
    <property type="project" value="UniProtKB-UniRule"/>
</dbReference>
<dbReference type="InterPro" id="IPR003770">
    <property type="entry name" value="MLTG-like"/>
</dbReference>
<comment type="function">
    <text evidence="7">Functions as a peptidoglycan terminase that cleaves nascent peptidoglycan strands endolytically to terminate their elongation.</text>
</comment>
<name>A0A6G7XBV4_9MICO</name>
<comment type="subcellular location">
    <subcellularLocation>
        <location evidence="7">Cell membrane</location>
        <topology evidence="7">Single-pass membrane protein</topology>
    </subcellularLocation>
</comment>
<dbReference type="Gene3D" id="3.30.1490.480">
    <property type="entry name" value="Endolytic murein transglycosylase"/>
    <property type="match status" value="1"/>
</dbReference>
<gene>
    <name evidence="7 8" type="primary">mltG</name>
    <name evidence="8" type="ORF">G7068_01800</name>
</gene>
<dbReference type="PANTHER" id="PTHR30518">
    <property type="entry name" value="ENDOLYTIC MUREIN TRANSGLYCOSYLASE"/>
    <property type="match status" value="1"/>
</dbReference>
<dbReference type="EC" id="4.2.2.29" evidence="7"/>
<dbReference type="EMBL" id="CP049863">
    <property type="protein sequence ID" value="QIK62074.1"/>
    <property type="molecule type" value="Genomic_DNA"/>
</dbReference>
<keyword evidence="5 7" id="KW-0456">Lyase</keyword>
<organism evidence="8 9">
    <name type="scientific">Leucobacter viscericola</name>
    <dbReference type="NCBI Taxonomy" id="2714935"/>
    <lineage>
        <taxon>Bacteria</taxon>
        <taxon>Bacillati</taxon>
        <taxon>Actinomycetota</taxon>
        <taxon>Actinomycetes</taxon>
        <taxon>Micrococcales</taxon>
        <taxon>Microbacteriaceae</taxon>
        <taxon>Leucobacter</taxon>
    </lineage>
</organism>